<dbReference type="PROSITE" id="PS50950">
    <property type="entry name" value="ZF_THAP"/>
    <property type="match status" value="1"/>
</dbReference>
<dbReference type="SMART" id="SM00980">
    <property type="entry name" value="THAP"/>
    <property type="match status" value="1"/>
</dbReference>
<dbReference type="InParanoid" id="A0A7M7GNA3"/>
<dbReference type="RefSeq" id="XP_003723332.2">
    <property type="nucleotide sequence ID" value="XM_003723284.3"/>
</dbReference>
<keyword evidence="4 5" id="KW-0238">DNA-binding</keyword>
<evidence type="ECO:0000313" key="9">
    <source>
        <dbReference type="Proteomes" id="UP000007110"/>
    </source>
</evidence>
<dbReference type="InterPro" id="IPR026521">
    <property type="entry name" value="THAP2"/>
</dbReference>
<dbReference type="SUPFAM" id="SSF57716">
    <property type="entry name" value="Glucocorticoid receptor-like (DNA-binding domain)"/>
    <property type="match status" value="1"/>
</dbReference>
<name>A0A7M7GNA3_STRPU</name>
<dbReference type="InterPro" id="IPR006612">
    <property type="entry name" value="THAP_Znf"/>
</dbReference>
<dbReference type="SMART" id="SM00692">
    <property type="entry name" value="DM3"/>
    <property type="match status" value="1"/>
</dbReference>
<organism evidence="8 9">
    <name type="scientific">Strongylocentrotus purpuratus</name>
    <name type="common">Purple sea urchin</name>
    <dbReference type="NCBI Taxonomy" id="7668"/>
    <lineage>
        <taxon>Eukaryota</taxon>
        <taxon>Metazoa</taxon>
        <taxon>Echinodermata</taxon>
        <taxon>Eleutherozoa</taxon>
        <taxon>Echinozoa</taxon>
        <taxon>Echinoidea</taxon>
        <taxon>Euechinoidea</taxon>
        <taxon>Echinacea</taxon>
        <taxon>Camarodonta</taxon>
        <taxon>Echinidea</taxon>
        <taxon>Strongylocentrotidae</taxon>
        <taxon>Strongylocentrotus</taxon>
    </lineage>
</organism>
<sequence>MPFCAAFNCTNRLKKGSGITFHRFPKSGSALLKEWLIKMRRDKWIPNKYSTMCSVHFEEVCFDRTGQTTRLREGSIPTIFNFSAHLKEKTKTKKPGRVSRRKQLVDVDSRTDASSDRQSSDQELLINEEPVAGNIERQFPNSESQVNALNNLRNVKQDGILKEDKTKVNKEKQLPDKDSRIRTLLEGHSFIKDGFFYHAKPSPISDISRNERKRINRIKQHDHSYSIRDNPVVLKHRMDVACTKMAEIRAKLKNHYKKNRRLSVKIKVLTREVQELRDGQFAINNTLKFLESLEYRPDFGT</sequence>
<dbReference type="OMA" id="EADCTSH"/>
<evidence type="ECO:0000259" key="7">
    <source>
        <dbReference type="PROSITE" id="PS50950"/>
    </source>
</evidence>
<keyword evidence="3" id="KW-0862">Zinc</keyword>
<dbReference type="AlphaFoldDB" id="A0A7M7GNA3"/>
<dbReference type="PANTHER" id="PTHR47696:SF2">
    <property type="entry name" value="PROVISIONAL ORTHOLOG OF THAP DOMAIN CONTAINING 1"/>
    <property type="match status" value="1"/>
</dbReference>
<dbReference type="Proteomes" id="UP000007110">
    <property type="component" value="Unassembled WGS sequence"/>
</dbReference>
<dbReference type="EnsemblMetazoa" id="XM_003723284">
    <property type="protein sequence ID" value="XP_003723332"/>
    <property type="gene ID" value="LOC100889692"/>
</dbReference>
<feature type="compositionally biased region" description="Basic residues" evidence="6">
    <location>
        <begin position="90"/>
        <end position="102"/>
    </location>
</feature>
<dbReference type="GO" id="GO:0003677">
    <property type="term" value="F:DNA binding"/>
    <property type="evidence" value="ECO:0007669"/>
    <property type="project" value="UniProtKB-UniRule"/>
</dbReference>
<evidence type="ECO:0000256" key="2">
    <source>
        <dbReference type="ARBA" id="ARBA00022771"/>
    </source>
</evidence>
<protein>
    <recommendedName>
        <fullName evidence="7">THAP-type domain-containing protein</fullName>
    </recommendedName>
</protein>
<evidence type="ECO:0000256" key="1">
    <source>
        <dbReference type="ARBA" id="ARBA00022723"/>
    </source>
</evidence>
<dbReference type="KEGG" id="spu:100889692"/>
<dbReference type="GO" id="GO:0008270">
    <property type="term" value="F:zinc ion binding"/>
    <property type="evidence" value="ECO:0007669"/>
    <property type="project" value="UniProtKB-KW"/>
</dbReference>
<dbReference type="OrthoDB" id="7312725at2759"/>
<proteinExistence type="predicted"/>
<feature type="domain" description="THAP-type" evidence="7">
    <location>
        <begin position="1"/>
        <end position="80"/>
    </location>
</feature>
<evidence type="ECO:0000256" key="4">
    <source>
        <dbReference type="ARBA" id="ARBA00023125"/>
    </source>
</evidence>
<dbReference type="GeneID" id="100889692"/>
<dbReference type="Pfam" id="PF05485">
    <property type="entry name" value="THAP"/>
    <property type="match status" value="1"/>
</dbReference>
<evidence type="ECO:0000256" key="5">
    <source>
        <dbReference type="PROSITE-ProRule" id="PRU00309"/>
    </source>
</evidence>
<keyword evidence="9" id="KW-1185">Reference proteome</keyword>
<dbReference type="PANTHER" id="PTHR47696">
    <property type="entry name" value="THAP DOMAIN-CONTAINING PROTEIN 2"/>
    <property type="match status" value="1"/>
</dbReference>
<feature type="region of interest" description="Disordered" evidence="6">
    <location>
        <begin position="90"/>
        <end position="126"/>
    </location>
</feature>
<evidence type="ECO:0000256" key="3">
    <source>
        <dbReference type="ARBA" id="ARBA00022833"/>
    </source>
</evidence>
<keyword evidence="1" id="KW-0479">Metal-binding</keyword>
<feature type="compositionally biased region" description="Basic and acidic residues" evidence="6">
    <location>
        <begin position="103"/>
        <end position="120"/>
    </location>
</feature>
<reference evidence="9" key="1">
    <citation type="submission" date="2015-02" db="EMBL/GenBank/DDBJ databases">
        <title>Genome sequencing for Strongylocentrotus purpuratus.</title>
        <authorList>
            <person name="Murali S."/>
            <person name="Liu Y."/>
            <person name="Vee V."/>
            <person name="English A."/>
            <person name="Wang M."/>
            <person name="Skinner E."/>
            <person name="Han Y."/>
            <person name="Muzny D.M."/>
            <person name="Worley K.C."/>
            <person name="Gibbs R.A."/>
        </authorList>
    </citation>
    <scope>NUCLEOTIDE SEQUENCE</scope>
</reference>
<accession>A0A7M7GNA3</accession>
<reference evidence="8" key="2">
    <citation type="submission" date="2021-01" db="UniProtKB">
        <authorList>
            <consortium name="EnsemblMetazoa"/>
        </authorList>
    </citation>
    <scope>IDENTIFICATION</scope>
</reference>
<evidence type="ECO:0000313" key="8">
    <source>
        <dbReference type="EnsemblMetazoa" id="XP_003723332"/>
    </source>
</evidence>
<evidence type="ECO:0000256" key="6">
    <source>
        <dbReference type="SAM" id="MobiDB-lite"/>
    </source>
</evidence>
<keyword evidence="2 5" id="KW-0863">Zinc-finger</keyword>